<keyword evidence="2" id="KW-1133">Transmembrane helix</keyword>
<evidence type="ECO:0000313" key="3">
    <source>
        <dbReference type="EMBL" id="VAW83680.1"/>
    </source>
</evidence>
<sequence>MKYAESLWRLSIISVVVVVLISGCIVFEQTSAVSNKGRKVLFQNQYSSYYELQELSRFTAQYEGLKSKKELSSLLTEVESNFANGPNLLNRYKLIFLLAYTDESEASTETILSLIGDINSKENGVDSNQSQSERFLLFFGEQYRSWVKKNLQLNQQIRFFQAEKVELEQKNQMLKNKLFVSEAERKKVNDQLAQLKSIEASIIKRDMNEGTTIP</sequence>
<evidence type="ECO:0000256" key="2">
    <source>
        <dbReference type="SAM" id="Phobius"/>
    </source>
</evidence>
<dbReference type="EMBL" id="UOFO01000021">
    <property type="protein sequence ID" value="VAW83680.1"/>
    <property type="molecule type" value="Genomic_DNA"/>
</dbReference>
<gene>
    <name evidence="3" type="ORF">MNBD_GAMMA16-1392</name>
</gene>
<feature type="transmembrane region" description="Helical" evidence="2">
    <location>
        <begin position="6"/>
        <end position="27"/>
    </location>
</feature>
<accession>A0A3B0Z3V4</accession>
<dbReference type="AlphaFoldDB" id="A0A3B0Z3V4"/>
<proteinExistence type="predicted"/>
<evidence type="ECO:0008006" key="4">
    <source>
        <dbReference type="Google" id="ProtNLM"/>
    </source>
</evidence>
<keyword evidence="1" id="KW-0175">Coiled coil</keyword>
<keyword evidence="2" id="KW-0812">Transmembrane</keyword>
<protein>
    <recommendedName>
        <fullName evidence="4">Lipoprotein</fullName>
    </recommendedName>
</protein>
<organism evidence="3">
    <name type="scientific">hydrothermal vent metagenome</name>
    <dbReference type="NCBI Taxonomy" id="652676"/>
    <lineage>
        <taxon>unclassified sequences</taxon>
        <taxon>metagenomes</taxon>
        <taxon>ecological metagenomes</taxon>
    </lineage>
</organism>
<keyword evidence="2" id="KW-0472">Membrane</keyword>
<name>A0A3B0Z3V4_9ZZZZ</name>
<reference evidence="3" key="1">
    <citation type="submission" date="2018-06" db="EMBL/GenBank/DDBJ databases">
        <authorList>
            <person name="Zhirakovskaya E."/>
        </authorList>
    </citation>
    <scope>NUCLEOTIDE SEQUENCE</scope>
</reference>
<dbReference type="PROSITE" id="PS51257">
    <property type="entry name" value="PROKAR_LIPOPROTEIN"/>
    <property type="match status" value="1"/>
</dbReference>
<evidence type="ECO:0000256" key="1">
    <source>
        <dbReference type="SAM" id="Coils"/>
    </source>
</evidence>
<feature type="coiled-coil region" evidence="1">
    <location>
        <begin position="150"/>
        <end position="184"/>
    </location>
</feature>